<dbReference type="PATRIC" id="fig|997897.5.peg.2902"/>
<name>R0AP65_9FIRM</name>
<proteinExistence type="predicted"/>
<feature type="transmembrane region" description="Helical" evidence="1">
    <location>
        <begin position="48"/>
        <end position="70"/>
    </location>
</feature>
<dbReference type="Proteomes" id="UP000013041">
    <property type="component" value="Unassembled WGS sequence"/>
</dbReference>
<reference evidence="2 3" key="1">
    <citation type="submission" date="2013-01" db="EMBL/GenBank/DDBJ databases">
        <title>The Genome Sequence of Clostridium bolteae 90B8.</title>
        <authorList>
            <consortium name="The Broad Institute Genome Sequencing Platform"/>
            <person name="Earl A."/>
            <person name="Ward D."/>
            <person name="Feldgarden M."/>
            <person name="Gevers D."/>
            <person name="Courvalin P."/>
            <person name="Lambert T."/>
            <person name="Walker B."/>
            <person name="Young S.K."/>
            <person name="Zeng Q."/>
            <person name="Gargeya S."/>
            <person name="Fitzgerald M."/>
            <person name="Haas B."/>
            <person name="Abouelleil A."/>
            <person name="Alvarado L."/>
            <person name="Arachchi H.M."/>
            <person name="Berlin A.M."/>
            <person name="Chapman S.B."/>
            <person name="Dewar J."/>
            <person name="Goldberg J."/>
            <person name="Griggs A."/>
            <person name="Gujja S."/>
            <person name="Hansen M."/>
            <person name="Howarth C."/>
            <person name="Imamovic A."/>
            <person name="Larimer J."/>
            <person name="McCowan C."/>
            <person name="Murphy C."/>
            <person name="Neiman D."/>
            <person name="Pearson M."/>
            <person name="Priest M."/>
            <person name="Roberts A."/>
            <person name="Saif S."/>
            <person name="Shea T."/>
            <person name="Sisk P."/>
            <person name="Sykes S."/>
            <person name="Wortman J."/>
            <person name="Nusbaum C."/>
            <person name="Birren B."/>
        </authorList>
    </citation>
    <scope>NUCLEOTIDE SEQUENCE [LARGE SCALE GENOMIC DNA]</scope>
    <source>
        <strain evidence="2 3">90B8</strain>
    </source>
</reference>
<dbReference type="HOGENOM" id="CLU_1164270_0_0_9"/>
<evidence type="ECO:0000313" key="2">
    <source>
        <dbReference type="EMBL" id="ENZ38173.1"/>
    </source>
</evidence>
<dbReference type="EMBL" id="AGYG01000019">
    <property type="protein sequence ID" value="ENZ38173.1"/>
    <property type="molecule type" value="Genomic_DNA"/>
</dbReference>
<evidence type="ECO:0000313" key="3">
    <source>
        <dbReference type="Proteomes" id="UP000013041"/>
    </source>
</evidence>
<keyword evidence="1" id="KW-1133">Transmembrane helix</keyword>
<sequence>MDNKNEDKRKLRYNKNTHELDLIDIEDDNITRFSFFEKLKVILIRNEIIYKTIFTLFGTMMTIALTYAGVKVASMANTIAKEQVDIQSKEIDIALNEKLPFFEIIRLDEISINADNFICEYGEDIDINGDIVFDMKKLIKDFELEFYNKYGASYVDCYNSPNARDLSFYIDNMDTNYYSEMIFSLAPDIPTLIKDILVSNENDSLLNLLQKDINKKIRRAVGGLQILNKPANEKSIEN</sequence>
<keyword evidence="1" id="KW-0812">Transmembrane</keyword>
<protein>
    <submittedName>
        <fullName evidence="2">Uncharacterized protein</fullName>
    </submittedName>
</protein>
<evidence type="ECO:0000256" key="1">
    <source>
        <dbReference type="SAM" id="Phobius"/>
    </source>
</evidence>
<accession>R0AP65</accession>
<keyword evidence="1" id="KW-0472">Membrane</keyword>
<dbReference type="RefSeq" id="WP_002572465.1">
    <property type="nucleotide sequence ID" value="NZ_KB851154.1"/>
</dbReference>
<gene>
    <name evidence="2" type="ORF">HMPREF1097_02759</name>
</gene>
<comment type="caution">
    <text evidence="2">The sequence shown here is derived from an EMBL/GenBank/DDBJ whole genome shotgun (WGS) entry which is preliminary data.</text>
</comment>
<organism evidence="2 3">
    <name type="scientific">Enterocloster bolteae 90B8</name>
    <dbReference type="NCBI Taxonomy" id="997897"/>
    <lineage>
        <taxon>Bacteria</taxon>
        <taxon>Bacillati</taxon>
        <taxon>Bacillota</taxon>
        <taxon>Clostridia</taxon>
        <taxon>Lachnospirales</taxon>
        <taxon>Lachnospiraceae</taxon>
        <taxon>Enterocloster</taxon>
    </lineage>
</organism>
<dbReference type="AlphaFoldDB" id="R0AP65"/>